<dbReference type="InterPro" id="IPR013749">
    <property type="entry name" value="PM/HMP-P_kinase-1"/>
</dbReference>
<feature type="domain" description="Pyridoxamine kinase/Phosphomethylpyrimidine kinase" evidence="6">
    <location>
        <begin position="73"/>
        <end position="254"/>
    </location>
</feature>
<dbReference type="GO" id="GO:0009443">
    <property type="term" value="P:pyridoxal 5'-phosphate salvage"/>
    <property type="evidence" value="ECO:0007669"/>
    <property type="project" value="InterPro"/>
</dbReference>
<comment type="caution">
    <text evidence="7">The sequence shown here is derived from an EMBL/GenBank/DDBJ whole genome shotgun (WGS) entry which is preliminary data.</text>
</comment>
<dbReference type="AlphaFoldDB" id="A0A0R2FLB4"/>
<reference evidence="9 10" key="1">
    <citation type="journal article" date="2015" name="Genome Announc.">
        <title>Expanding the biotechnology potential of lactobacilli through comparative genomics of 213 strains and associated genera.</title>
        <authorList>
            <person name="Sun Z."/>
            <person name="Harris H.M."/>
            <person name="McCann A."/>
            <person name="Guo C."/>
            <person name="Argimon S."/>
            <person name="Zhang W."/>
            <person name="Yang X."/>
            <person name="Jeffery I.B."/>
            <person name="Cooney J.C."/>
            <person name="Kagawa T.F."/>
            <person name="Liu W."/>
            <person name="Song Y."/>
            <person name="Salvetti E."/>
            <person name="Wrobel A."/>
            <person name="Rasinkangas P."/>
            <person name="Parkhill J."/>
            <person name="Rea M.C."/>
            <person name="O'Sullivan O."/>
            <person name="Ritari J."/>
            <person name="Douillard F.P."/>
            <person name="Paul Ross R."/>
            <person name="Yang R."/>
            <person name="Briner A.E."/>
            <person name="Felis G.E."/>
            <person name="de Vos W.M."/>
            <person name="Barrangou R."/>
            <person name="Klaenhammer T.R."/>
            <person name="Caufield P.W."/>
            <person name="Cui Y."/>
            <person name="Zhang H."/>
            <person name="O'Toole P.W."/>
        </authorList>
    </citation>
    <scope>NUCLEOTIDE SEQUENCE [LARGE SCALE GENOMIC DNA]</scope>
    <source>
        <strain evidence="7 10">ATCC BAA-66</strain>
        <strain evidence="8 9">DSM 13344</strain>
    </source>
</reference>
<evidence type="ECO:0000313" key="7">
    <source>
        <dbReference type="EMBL" id="KRN28582.1"/>
    </source>
</evidence>
<dbReference type="Pfam" id="PF08543">
    <property type="entry name" value="Phos_pyr_kin"/>
    <property type="match status" value="1"/>
</dbReference>
<evidence type="ECO:0000313" key="8">
    <source>
        <dbReference type="EMBL" id="KRN33008.1"/>
    </source>
</evidence>
<evidence type="ECO:0000256" key="4">
    <source>
        <dbReference type="ARBA" id="ARBA00022777"/>
    </source>
</evidence>
<evidence type="ECO:0000259" key="6">
    <source>
        <dbReference type="Pfam" id="PF08543"/>
    </source>
</evidence>
<dbReference type="OrthoDB" id="9800808at2"/>
<dbReference type="Gene3D" id="3.40.1190.20">
    <property type="match status" value="1"/>
</dbReference>
<dbReference type="STRING" id="81857.IV38_GL000781"/>
<dbReference type="NCBIfam" id="NF005491">
    <property type="entry name" value="PRK07105.1"/>
    <property type="match status" value="1"/>
</dbReference>
<gene>
    <name evidence="7" type="ORF">IV38_GL000781</name>
    <name evidence="8" type="ORF">IV40_GL001072</name>
</gene>
<evidence type="ECO:0000256" key="1">
    <source>
        <dbReference type="ARBA" id="ARBA00012104"/>
    </source>
</evidence>
<dbReference type="Proteomes" id="UP000051645">
    <property type="component" value="Unassembled WGS sequence"/>
</dbReference>
<dbReference type="InterPro" id="IPR029056">
    <property type="entry name" value="Ribokinase-like"/>
</dbReference>
<sequence length="288" mass="31541">MQKQVLITEDLSCIGQVSMGVTLPILAALDDNPFILPTALLSTHTGGFGDNTNLDLTAEMYKILAHWRTLKLDLDGIYCGYLGMNQIDVILQAVLPQKQTALTLVDPVMADEGKLYRGFTMDYVAKMRQLVQRADIIVPNLTEASLLLGQPLHDEPYALDEISAILQQLRTKTGASVILTGLPISAAQIAVVGLERGANEPWLLEQPRIAGHYFGSGDLFASVLFGLRLAGFSLYHAAEIAMEFTSKGIVTTYQQHSDVRFGINAMAALPWLLERLNEGVEENGSRKK</sequence>
<keyword evidence="5" id="KW-0067">ATP-binding</keyword>
<dbReference type="RefSeq" id="WP_057769230.1">
    <property type="nucleotide sequence ID" value="NZ_JQAT01000002.1"/>
</dbReference>
<dbReference type="Proteomes" id="UP000051751">
    <property type="component" value="Unassembled WGS sequence"/>
</dbReference>
<evidence type="ECO:0000256" key="2">
    <source>
        <dbReference type="ARBA" id="ARBA00022679"/>
    </source>
</evidence>
<evidence type="ECO:0000313" key="9">
    <source>
        <dbReference type="Proteomes" id="UP000051645"/>
    </source>
</evidence>
<evidence type="ECO:0000256" key="3">
    <source>
        <dbReference type="ARBA" id="ARBA00022741"/>
    </source>
</evidence>
<dbReference type="PANTHER" id="PTHR10534">
    <property type="entry name" value="PYRIDOXAL KINASE"/>
    <property type="match status" value="1"/>
</dbReference>
<dbReference type="GO" id="GO:0005524">
    <property type="term" value="F:ATP binding"/>
    <property type="evidence" value="ECO:0007669"/>
    <property type="project" value="UniProtKB-KW"/>
</dbReference>
<name>A0A0R2FLB4_9LACO</name>
<dbReference type="GO" id="GO:0008478">
    <property type="term" value="F:pyridoxal kinase activity"/>
    <property type="evidence" value="ECO:0007669"/>
    <property type="project" value="UniProtKB-EC"/>
</dbReference>
<keyword evidence="4 7" id="KW-0418">Kinase</keyword>
<organism evidence="7 10">
    <name type="scientific">Lactobacillus selangorensis</name>
    <dbReference type="NCBI Taxonomy" id="81857"/>
    <lineage>
        <taxon>Bacteria</taxon>
        <taxon>Bacillati</taxon>
        <taxon>Bacillota</taxon>
        <taxon>Bacilli</taxon>
        <taxon>Lactobacillales</taxon>
        <taxon>Lactobacillaceae</taxon>
        <taxon>Lactobacillus</taxon>
    </lineage>
</organism>
<evidence type="ECO:0000256" key="5">
    <source>
        <dbReference type="ARBA" id="ARBA00022840"/>
    </source>
</evidence>
<dbReference type="EC" id="2.7.1.35" evidence="1"/>
<proteinExistence type="predicted"/>
<keyword evidence="9" id="KW-1185">Reference proteome</keyword>
<evidence type="ECO:0000313" key="10">
    <source>
        <dbReference type="Proteomes" id="UP000051751"/>
    </source>
</evidence>
<dbReference type="SUPFAM" id="SSF53613">
    <property type="entry name" value="Ribokinase-like"/>
    <property type="match status" value="1"/>
</dbReference>
<dbReference type="GO" id="GO:0005829">
    <property type="term" value="C:cytosol"/>
    <property type="evidence" value="ECO:0007669"/>
    <property type="project" value="TreeGrafter"/>
</dbReference>
<keyword evidence="2" id="KW-0808">Transferase</keyword>
<keyword evidence="3" id="KW-0547">Nucleotide-binding</keyword>
<dbReference type="PANTHER" id="PTHR10534:SF2">
    <property type="entry name" value="PYRIDOXAL KINASE"/>
    <property type="match status" value="1"/>
</dbReference>
<dbReference type="InterPro" id="IPR004625">
    <property type="entry name" value="PyrdxlKinase"/>
</dbReference>
<dbReference type="EMBL" id="JQAT01000002">
    <property type="protein sequence ID" value="KRN28582.1"/>
    <property type="molecule type" value="Genomic_DNA"/>
</dbReference>
<accession>A0A0R2FLB4</accession>
<dbReference type="EMBL" id="JQAZ01000002">
    <property type="protein sequence ID" value="KRN33008.1"/>
    <property type="molecule type" value="Genomic_DNA"/>
</dbReference>
<dbReference type="PATRIC" id="fig|81857.3.peg.783"/>
<protein>
    <recommendedName>
        <fullName evidence="1">pyridoxal kinase</fullName>
        <ecNumber evidence="1">2.7.1.35</ecNumber>
    </recommendedName>
</protein>